<dbReference type="AlphaFoldDB" id="A0A6G1B3L4"/>
<comment type="caution">
    <text evidence="2">The sequence shown here is derived from an EMBL/GenBank/DDBJ whole genome shotgun (WGS) entry which is preliminary data.</text>
</comment>
<feature type="compositionally biased region" description="Basic and acidic residues" evidence="1">
    <location>
        <begin position="1"/>
        <end position="19"/>
    </location>
</feature>
<evidence type="ECO:0000313" key="3">
    <source>
        <dbReference type="Proteomes" id="UP000475037"/>
    </source>
</evidence>
<feature type="non-terminal residue" evidence="2">
    <location>
        <position position="1"/>
    </location>
</feature>
<protein>
    <submittedName>
        <fullName evidence="2">STX5 protein</fullName>
    </submittedName>
</protein>
<feature type="region of interest" description="Disordered" evidence="1">
    <location>
        <begin position="99"/>
        <end position="131"/>
    </location>
</feature>
<evidence type="ECO:0000313" key="2">
    <source>
        <dbReference type="EMBL" id="KAF0882516.1"/>
    </source>
</evidence>
<keyword evidence="3" id="KW-1185">Reference proteome</keyword>
<sequence>MGCCQDKDFQTSEEQGKEADSDEAEGGTRDTPTGPREREKGLPRRGSPRRLGRGERSGAQWPRHPAGADEVDMDAQDPKSNESLLITVLWRRLSLFSRRGSRSNKRLSAQSQKHGLPQSKRDVILEEPEKG</sequence>
<organism evidence="2 3">
    <name type="scientific">Crocuta crocuta</name>
    <name type="common">Spotted hyena</name>
    <dbReference type="NCBI Taxonomy" id="9678"/>
    <lineage>
        <taxon>Eukaryota</taxon>
        <taxon>Metazoa</taxon>
        <taxon>Chordata</taxon>
        <taxon>Craniata</taxon>
        <taxon>Vertebrata</taxon>
        <taxon>Euteleostomi</taxon>
        <taxon>Mammalia</taxon>
        <taxon>Eutheria</taxon>
        <taxon>Laurasiatheria</taxon>
        <taxon>Carnivora</taxon>
        <taxon>Feliformia</taxon>
        <taxon>Hyaenidae</taxon>
        <taxon>Crocuta</taxon>
    </lineage>
</organism>
<feature type="compositionally biased region" description="Basic and acidic residues" evidence="1">
    <location>
        <begin position="119"/>
        <end position="131"/>
    </location>
</feature>
<evidence type="ECO:0000256" key="1">
    <source>
        <dbReference type="SAM" id="MobiDB-lite"/>
    </source>
</evidence>
<name>A0A6G1B3L4_CROCR</name>
<gene>
    <name evidence="2" type="primary">Stx5_1</name>
    <name evidence="2" type="ORF">FOF47_R22855</name>
</gene>
<feature type="region of interest" description="Disordered" evidence="1">
    <location>
        <begin position="1"/>
        <end position="78"/>
    </location>
</feature>
<proteinExistence type="predicted"/>
<accession>A0A6G1B3L4</accession>
<reference evidence="2 3" key="1">
    <citation type="submission" date="2019-11" db="EMBL/GenBank/DDBJ databases">
        <authorList>
            <person name="Yang C."/>
            <person name="Li F."/>
        </authorList>
    </citation>
    <scope>NUCLEOTIDE SEQUENCE [LARGE SCALE GENOMIC DNA]</scope>
    <source>
        <strain evidence="2">KB4526</strain>
        <tissue evidence="2">Muscle</tissue>
    </source>
</reference>
<dbReference type="EMBL" id="VOAJ01002531">
    <property type="protein sequence ID" value="KAF0882516.1"/>
    <property type="molecule type" value="Genomic_DNA"/>
</dbReference>
<dbReference type="Proteomes" id="UP000475037">
    <property type="component" value="Unassembled WGS sequence"/>
</dbReference>
<dbReference type="OrthoDB" id="9630289at2759"/>
<feature type="non-terminal residue" evidence="2">
    <location>
        <position position="131"/>
    </location>
</feature>